<evidence type="ECO:0000256" key="2">
    <source>
        <dbReference type="ARBA" id="ARBA00001958"/>
    </source>
</evidence>
<dbReference type="OMA" id="RVHHIGE"/>
<dbReference type="InterPro" id="IPR015793">
    <property type="entry name" value="Pyrv_Knase_brl"/>
</dbReference>
<dbReference type="FunFam" id="2.40.33.10:FF:000001">
    <property type="entry name" value="Pyruvate kinase"/>
    <property type="match status" value="1"/>
</dbReference>
<dbReference type="InterPro" id="IPR018209">
    <property type="entry name" value="Pyrv_Knase_AS"/>
</dbReference>
<reference evidence="20 21" key="1">
    <citation type="journal article" date="2018" name="Sci. Rep.">
        <title>Comparative analysis of the Pocillopora damicornis genome highlights role of immune system in coral evolution.</title>
        <authorList>
            <person name="Cunning R."/>
            <person name="Bay R.A."/>
            <person name="Gillette P."/>
            <person name="Baker A.C."/>
            <person name="Traylor-Knowles N."/>
        </authorList>
    </citation>
    <scope>NUCLEOTIDE SEQUENCE [LARGE SCALE GENOMIC DNA]</scope>
    <source>
        <strain evidence="20">RSMAS</strain>
        <tissue evidence="20">Whole animal</tissue>
    </source>
</reference>
<dbReference type="OrthoDB" id="108365at2759"/>
<keyword evidence="21" id="KW-1185">Reference proteome</keyword>
<comment type="function">
    <text evidence="16">Pyruvate kinase that catalyzes the conversion of phosphoenolpyruvate to pyruvate with the synthesis of ATP, and which plays a key role in glycolysis.</text>
</comment>
<dbReference type="PANTHER" id="PTHR11817">
    <property type="entry name" value="PYRUVATE KINASE"/>
    <property type="match status" value="1"/>
</dbReference>
<dbReference type="Pfam" id="PF00224">
    <property type="entry name" value="PK"/>
    <property type="match status" value="1"/>
</dbReference>
<keyword evidence="6 17" id="KW-0808">Transferase</keyword>
<organism evidence="20 21">
    <name type="scientific">Pocillopora damicornis</name>
    <name type="common">Cauliflower coral</name>
    <name type="synonym">Millepora damicornis</name>
    <dbReference type="NCBI Taxonomy" id="46731"/>
    <lineage>
        <taxon>Eukaryota</taxon>
        <taxon>Metazoa</taxon>
        <taxon>Cnidaria</taxon>
        <taxon>Anthozoa</taxon>
        <taxon>Hexacorallia</taxon>
        <taxon>Scleractinia</taxon>
        <taxon>Astrocoeniina</taxon>
        <taxon>Pocilloporidae</taxon>
        <taxon>Pocillopora</taxon>
    </lineage>
</organism>
<evidence type="ECO:0000256" key="11">
    <source>
        <dbReference type="ARBA" id="ARBA00022842"/>
    </source>
</evidence>
<evidence type="ECO:0000256" key="8">
    <source>
        <dbReference type="ARBA" id="ARBA00022741"/>
    </source>
</evidence>
<evidence type="ECO:0000313" key="20">
    <source>
        <dbReference type="EMBL" id="RMX38809.1"/>
    </source>
</evidence>
<evidence type="ECO:0000259" key="18">
    <source>
        <dbReference type="Pfam" id="PF00224"/>
    </source>
</evidence>
<evidence type="ECO:0000256" key="6">
    <source>
        <dbReference type="ARBA" id="ARBA00022679"/>
    </source>
</evidence>
<dbReference type="Gene3D" id="3.40.1380.20">
    <property type="entry name" value="Pyruvate kinase, C-terminal domain"/>
    <property type="match status" value="1"/>
</dbReference>
<keyword evidence="12" id="KW-0630">Potassium</keyword>
<evidence type="ECO:0000259" key="19">
    <source>
        <dbReference type="Pfam" id="PF02887"/>
    </source>
</evidence>
<dbReference type="SUPFAM" id="SSF50800">
    <property type="entry name" value="PK beta-barrel domain-like"/>
    <property type="match status" value="1"/>
</dbReference>
<dbReference type="Pfam" id="PF02887">
    <property type="entry name" value="PK_C"/>
    <property type="match status" value="1"/>
</dbReference>
<comment type="catalytic activity">
    <reaction evidence="15">
        <text>pyruvate + ATP = phosphoenolpyruvate + ADP + H(+)</text>
        <dbReference type="Rhea" id="RHEA:18157"/>
        <dbReference type="ChEBI" id="CHEBI:15361"/>
        <dbReference type="ChEBI" id="CHEBI:15378"/>
        <dbReference type="ChEBI" id="CHEBI:30616"/>
        <dbReference type="ChEBI" id="CHEBI:58702"/>
        <dbReference type="ChEBI" id="CHEBI:456216"/>
        <dbReference type="EC" id="2.7.1.40"/>
    </reaction>
    <physiologicalReaction direction="right-to-left" evidence="15">
        <dbReference type="Rhea" id="RHEA:18159"/>
    </physiologicalReaction>
</comment>
<dbReference type="EC" id="2.7.1.40" evidence="17"/>
<dbReference type="InterPro" id="IPR015813">
    <property type="entry name" value="Pyrv/PenolPyrv_kinase-like_dom"/>
</dbReference>
<evidence type="ECO:0000256" key="4">
    <source>
        <dbReference type="ARBA" id="ARBA00008663"/>
    </source>
</evidence>
<evidence type="ECO:0000256" key="9">
    <source>
        <dbReference type="ARBA" id="ARBA00022777"/>
    </source>
</evidence>
<dbReference type="SUPFAM" id="SSF51621">
    <property type="entry name" value="Phosphoenolpyruvate/pyruvate domain"/>
    <property type="match status" value="1"/>
</dbReference>
<keyword evidence="13 17" id="KW-0324">Glycolysis</keyword>
<keyword evidence="11 17" id="KW-0460">Magnesium</keyword>
<evidence type="ECO:0000256" key="12">
    <source>
        <dbReference type="ARBA" id="ARBA00022958"/>
    </source>
</evidence>
<dbReference type="NCBIfam" id="TIGR01064">
    <property type="entry name" value="pyruv_kin"/>
    <property type="match status" value="1"/>
</dbReference>
<dbReference type="EMBL" id="RCHS01003940">
    <property type="protein sequence ID" value="RMX38809.1"/>
    <property type="molecule type" value="Genomic_DNA"/>
</dbReference>
<evidence type="ECO:0000256" key="14">
    <source>
        <dbReference type="ARBA" id="ARBA00023317"/>
    </source>
</evidence>
<dbReference type="GO" id="GO:0000287">
    <property type="term" value="F:magnesium ion binding"/>
    <property type="evidence" value="ECO:0007669"/>
    <property type="project" value="InterPro"/>
</dbReference>
<evidence type="ECO:0000256" key="5">
    <source>
        <dbReference type="ARBA" id="ARBA00011881"/>
    </source>
</evidence>
<keyword evidence="14" id="KW-0670">Pyruvate</keyword>
<dbReference type="GO" id="GO:0030955">
    <property type="term" value="F:potassium ion binding"/>
    <property type="evidence" value="ECO:0007669"/>
    <property type="project" value="InterPro"/>
</dbReference>
<comment type="cofactor">
    <cofactor evidence="1">
        <name>Mg(2+)</name>
        <dbReference type="ChEBI" id="CHEBI:18420"/>
    </cofactor>
</comment>
<dbReference type="InterPro" id="IPR015795">
    <property type="entry name" value="Pyrv_Knase_C"/>
</dbReference>
<proteinExistence type="inferred from homology"/>
<dbReference type="InterPro" id="IPR040442">
    <property type="entry name" value="Pyrv_kinase-like_dom_sf"/>
</dbReference>
<dbReference type="NCBIfam" id="NF004978">
    <property type="entry name" value="PRK06354.1"/>
    <property type="match status" value="1"/>
</dbReference>
<dbReference type="Gene3D" id="3.20.20.60">
    <property type="entry name" value="Phosphoenolpyruvate-binding domains"/>
    <property type="match status" value="1"/>
</dbReference>
<protein>
    <recommendedName>
        <fullName evidence="17">Pyruvate kinase</fullName>
        <ecNumber evidence="17">2.7.1.40</ecNumber>
    </recommendedName>
</protein>
<dbReference type="GO" id="GO:0004743">
    <property type="term" value="F:pyruvate kinase activity"/>
    <property type="evidence" value="ECO:0007669"/>
    <property type="project" value="UniProtKB-EC"/>
</dbReference>
<dbReference type="FunFam" id="3.20.20.60:FF:000025">
    <property type="entry name" value="Pyruvate kinase"/>
    <property type="match status" value="1"/>
</dbReference>
<dbReference type="PROSITE" id="PS00110">
    <property type="entry name" value="PYRUVATE_KINASE"/>
    <property type="match status" value="1"/>
</dbReference>
<dbReference type="PRINTS" id="PR01050">
    <property type="entry name" value="PYRUVTKNASE"/>
</dbReference>
<evidence type="ECO:0000256" key="16">
    <source>
        <dbReference type="ARBA" id="ARBA00058419"/>
    </source>
</evidence>
<accession>A0A3M6TBW5</accession>
<dbReference type="InterPro" id="IPR015806">
    <property type="entry name" value="Pyrv_Knase_insert_dom_sf"/>
</dbReference>
<dbReference type="NCBIfam" id="NF004491">
    <property type="entry name" value="PRK05826.1"/>
    <property type="match status" value="1"/>
</dbReference>
<dbReference type="UniPathway" id="UPA00109">
    <property type="reaction ID" value="UER00188"/>
</dbReference>
<comment type="similarity">
    <text evidence="4 17">Belongs to the pyruvate kinase family.</text>
</comment>
<comment type="pathway">
    <text evidence="3 17">Carbohydrate degradation; glycolysis; pyruvate from D-glyceraldehyde 3-phosphate: step 5/5.</text>
</comment>
<dbReference type="GO" id="GO:0005524">
    <property type="term" value="F:ATP binding"/>
    <property type="evidence" value="ECO:0007669"/>
    <property type="project" value="UniProtKB-KW"/>
</dbReference>
<evidence type="ECO:0000256" key="17">
    <source>
        <dbReference type="RuleBase" id="RU000504"/>
    </source>
</evidence>
<dbReference type="STRING" id="46731.A0A3M6TBW5"/>
<comment type="subunit">
    <text evidence="5">Homotetramer.</text>
</comment>
<dbReference type="InterPro" id="IPR011037">
    <property type="entry name" value="Pyrv_Knase-like_insert_dom_sf"/>
</dbReference>
<dbReference type="AlphaFoldDB" id="A0A3M6TBW5"/>
<comment type="cofactor">
    <cofactor evidence="2">
        <name>K(+)</name>
        <dbReference type="ChEBI" id="CHEBI:29103"/>
    </cofactor>
</comment>
<dbReference type="Proteomes" id="UP000275408">
    <property type="component" value="Unassembled WGS sequence"/>
</dbReference>
<dbReference type="InterPro" id="IPR036918">
    <property type="entry name" value="Pyrv_Knase_C_sf"/>
</dbReference>
<feature type="domain" description="Pyruvate kinase barrel" evidence="18">
    <location>
        <begin position="46"/>
        <end position="373"/>
    </location>
</feature>
<sequence>MSARGARLEYVGDLDLRQEQWAAAQATNYLDFMANLDIDRDPRTIRNSGLICTLGPASRSVEIISQLIENGMNIARLNFSHGTHEYHAETIELVRKAAVEEWPHAVAVALDTKGPEIRTGLLKGGGGAEIYLSKGDIIKLTTDKAFFAEGDNETLYVDYENITKVMKEGGIIFVDDGLISLKVVEIGSNYLQVEVLNDAKLGSKKGVNLPNVEVDLPAVSEQDKKDILFGVKHEVDMIFASFIRKAQDIHDIRDLLGSKGQNIKVIAKIENHEGVKKFDEIMEAADGIMVARGDLGIEIPPEKVFLAQKMMIGRCNKNGKPVICATQMLESMIKNPRPTRAESSDVANAILDGADCVMLSGETAKGTYPVQAIAMMHKICREAEAAIYHRQLFDDLRHTMNRVADTHETTAIAAVAASFTANAACIVCLTHTGKTAEVVSRFRPRCPIIVVTRDARVARQMHLYRGCFPLIYDKPPKDNVLEEHDERLEFALDMGKRMGFMKLGNTFVFVSGWKAGAAHTNTIRILTIMEEKIHIAKSLSESADLKGKMQIPK</sequence>
<keyword evidence="10" id="KW-0067">ATP-binding</keyword>
<keyword evidence="8" id="KW-0547">Nucleotide-binding</keyword>
<dbReference type="CDD" id="cd00288">
    <property type="entry name" value="Pyruvate_Kinase"/>
    <property type="match status" value="1"/>
</dbReference>
<keyword evidence="7" id="KW-0479">Metal-binding</keyword>
<dbReference type="SUPFAM" id="SSF52935">
    <property type="entry name" value="PK C-terminal domain-like"/>
    <property type="match status" value="1"/>
</dbReference>
<evidence type="ECO:0000256" key="7">
    <source>
        <dbReference type="ARBA" id="ARBA00022723"/>
    </source>
</evidence>
<evidence type="ECO:0000313" key="21">
    <source>
        <dbReference type="Proteomes" id="UP000275408"/>
    </source>
</evidence>
<gene>
    <name evidence="20" type="ORF">pdam_00016763</name>
</gene>
<evidence type="ECO:0000256" key="13">
    <source>
        <dbReference type="ARBA" id="ARBA00023152"/>
    </source>
</evidence>
<evidence type="ECO:0000256" key="1">
    <source>
        <dbReference type="ARBA" id="ARBA00001946"/>
    </source>
</evidence>
<dbReference type="Gene3D" id="2.40.33.10">
    <property type="entry name" value="PK beta-barrel domain-like"/>
    <property type="match status" value="1"/>
</dbReference>
<feature type="domain" description="Pyruvate kinase C-terminal" evidence="19">
    <location>
        <begin position="408"/>
        <end position="526"/>
    </location>
</feature>
<dbReference type="FunFam" id="3.40.1380.20:FF:000001">
    <property type="entry name" value="Pyruvate kinase"/>
    <property type="match status" value="1"/>
</dbReference>
<name>A0A3M6TBW5_POCDA</name>
<dbReference type="GO" id="GO:0016301">
    <property type="term" value="F:kinase activity"/>
    <property type="evidence" value="ECO:0007669"/>
    <property type="project" value="UniProtKB-KW"/>
</dbReference>
<comment type="caution">
    <text evidence="20">The sequence shown here is derived from an EMBL/GenBank/DDBJ whole genome shotgun (WGS) entry which is preliminary data.</text>
</comment>
<evidence type="ECO:0000256" key="3">
    <source>
        <dbReference type="ARBA" id="ARBA00004997"/>
    </source>
</evidence>
<dbReference type="InterPro" id="IPR001697">
    <property type="entry name" value="Pyr_Knase"/>
</dbReference>
<keyword evidence="9 17" id="KW-0418">Kinase</keyword>
<evidence type="ECO:0000256" key="15">
    <source>
        <dbReference type="ARBA" id="ARBA00048967"/>
    </source>
</evidence>
<evidence type="ECO:0000256" key="10">
    <source>
        <dbReference type="ARBA" id="ARBA00022840"/>
    </source>
</evidence>